<dbReference type="SUPFAM" id="SSF50729">
    <property type="entry name" value="PH domain-like"/>
    <property type="match status" value="1"/>
</dbReference>
<protein>
    <recommendedName>
        <fullName evidence="1">IRS-type PTB domain-containing protein</fullName>
    </recommendedName>
</protein>
<name>A0A3P7M5X8_DIBLA</name>
<dbReference type="InterPro" id="IPR002404">
    <property type="entry name" value="IRS_PTB"/>
</dbReference>
<dbReference type="Pfam" id="PF02174">
    <property type="entry name" value="IRS"/>
    <property type="match status" value="1"/>
</dbReference>
<dbReference type="Gene3D" id="2.30.29.30">
    <property type="entry name" value="Pleckstrin-homology domain (PH domain)/Phosphotyrosine-binding domain (PTB)"/>
    <property type="match status" value="1"/>
</dbReference>
<dbReference type="PROSITE" id="PS51064">
    <property type="entry name" value="IRS_PTB"/>
    <property type="match status" value="1"/>
</dbReference>
<evidence type="ECO:0000313" key="2">
    <source>
        <dbReference type="EMBL" id="VDN18833.1"/>
    </source>
</evidence>
<evidence type="ECO:0000259" key="1">
    <source>
        <dbReference type="PROSITE" id="PS51064"/>
    </source>
</evidence>
<gene>
    <name evidence="2" type="ORF">DILT_LOCUS13277</name>
</gene>
<keyword evidence="3" id="KW-1185">Reference proteome</keyword>
<dbReference type="OrthoDB" id="6279276at2759"/>
<proteinExistence type="predicted"/>
<dbReference type="InterPro" id="IPR011993">
    <property type="entry name" value="PH-like_dom_sf"/>
</dbReference>
<dbReference type="AlphaFoldDB" id="A0A3P7M5X8"/>
<reference evidence="2 3" key="1">
    <citation type="submission" date="2018-11" db="EMBL/GenBank/DDBJ databases">
        <authorList>
            <consortium name="Pathogen Informatics"/>
        </authorList>
    </citation>
    <scope>NUCLEOTIDE SEQUENCE [LARGE SCALE GENOMIC DNA]</scope>
</reference>
<accession>A0A3P7M5X8</accession>
<feature type="domain" description="IRS-type PTB" evidence="1">
    <location>
        <begin position="1"/>
        <end position="69"/>
    </location>
</feature>
<organism evidence="2 3">
    <name type="scientific">Dibothriocephalus latus</name>
    <name type="common">Fish tapeworm</name>
    <name type="synonym">Diphyllobothrium latum</name>
    <dbReference type="NCBI Taxonomy" id="60516"/>
    <lineage>
        <taxon>Eukaryota</taxon>
        <taxon>Metazoa</taxon>
        <taxon>Spiralia</taxon>
        <taxon>Lophotrochozoa</taxon>
        <taxon>Platyhelminthes</taxon>
        <taxon>Cestoda</taxon>
        <taxon>Eucestoda</taxon>
        <taxon>Diphyllobothriidea</taxon>
        <taxon>Diphyllobothriidae</taxon>
        <taxon>Dibothriocephalus</taxon>
    </lineage>
</organism>
<evidence type="ECO:0000313" key="3">
    <source>
        <dbReference type="Proteomes" id="UP000281553"/>
    </source>
</evidence>
<dbReference type="Proteomes" id="UP000281553">
    <property type="component" value="Unassembled WGS sequence"/>
</dbReference>
<sequence length="69" mass="8033">MSGCQIFSEPASPKPSVETLRIEWPLATLRQFAFHKCLFKMETGRKAPYGEGHYLFRLKQLGEFRQTLE</sequence>
<dbReference type="EMBL" id="UYRU01069576">
    <property type="protein sequence ID" value="VDN18833.1"/>
    <property type="molecule type" value="Genomic_DNA"/>
</dbReference>